<dbReference type="eggNOG" id="COG0225">
    <property type="taxonomic scope" value="Bacteria"/>
</dbReference>
<comment type="similarity">
    <text evidence="1 5">Belongs to the MsrA Met sulfoxide reductase family.</text>
</comment>
<feature type="domain" description="Peptide methionine sulphoxide reductase MsrA" evidence="6">
    <location>
        <begin position="9"/>
        <end position="159"/>
    </location>
</feature>
<dbReference type="PANTHER" id="PTHR43774">
    <property type="entry name" value="PEPTIDE METHIONINE SULFOXIDE REDUCTASE"/>
    <property type="match status" value="1"/>
</dbReference>
<dbReference type="EMBL" id="BA000004">
    <property type="protein sequence ID" value="BAB05167.1"/>
    <property type="molecule type" value="Genomic_DNA"/>
</dbReference>
<comment type="catalytic activity">
    <reaction evidence="4 5">
        <text>[thioredoxin]-disulfide + L-methionine + H2O = L-methionine (S)-S-oxide + [thioredoxin]-dithiol</text>
        <dbReference type="Rhea" id="RHEA:19993"/>
        <dbReference type="Rhea" id="RHEA-COMP:10698"/>
        <dbReference type="Rhea" id="RHEA-COMP:10700"/>
        <dbReference type="ChEBI" id="CHEBI:15377"/>
        <dbReference type="ChEBI" id="CHEBI:29950"/>
        <dbReference type="ChEBI" id="CHEBI:50058"/>
        <dbReference type="ChEBI" id="CHEBI:57844"/>
        <dbReference type="ChEBI" id="CHEBI:58772"/>
        <dbReference type="EC" id="1.8.4.11"/>
    </reaction>
</comment>
<dbReference type="FunFam" id="3.30.1060.10:FF:000003">
    <property type="entry name" value="Peptide methionine sulfoxide reductase MsrA"/>
    <property type="match status" value="1"/>
</dbReference>
<dbReference type="AlphaFoldDB" id="Q9KCX1"/>
<evidence type="ECO:0000259" key="6">
    <source>
        <dbReference type="Pfam" id="PF01625"/>
    </source>
</evidence>
<dbReference type="STRING" id="272558.gene:10727346"/>
<keyword evidence="2 5" id="KW-0560">Oxidoreductase</keyword>
<organism evidence="7 8">
    <name type="scientific">Halalkalibacterium halodurans (strain ATCC BAA-125 / DSM 18197 / FERM 7344 / JCM 9153 / C-125)</name>
    <name type="common">Bacillus halodurans</name>
    <dbReference type="NCBI Taxonomy" id="272558"/>
    <lineage>
        <taxon>Bacteria</taxon>
        <taxon>Bacillati</taxon>
        <taxon>Bacillota</taxon>
        <taxon>Bacilli</taxon>
        <taxon>Bacillales</taxon>
        <taxon>Bacillaceae</taxon>
        <taxon>Halalkalibacterium (ex Joshi et al. 2022)</taxon>
    </lineage>
</organism>
<dbReference type="InterPro" id="IPR036509">
    <property type="entry name" value="Met_Sox_Rdtase_MsrA_sf"/>
</dbReference>
<keyword evidence="8" id="KW-1185">Reference proteome</keyword>
<comment type="function">
    <text evidence="5">Has an important function as a repair enzyme for proteins that have been inactivated by oxidation. Catalyzes the reversible oxidation-reduction of methionine sulfoxide in proteins to methionine.</text>
</comment>
<proteinExistence type="inferred from homology"/>
<dbReference type="RefSeq" id="WP_010897613.1">
    <property type="nucleotide sequence ID" value="NC_002570.2"/>
</dbReference>
<dbReference type="SUPFAM" id="SSF55068">
    <property type="entry name" value="Peptide methionine sulfoxide reductase"/>
    <property type="match status" value="1"/>
</dbReference>
<dbReference type="GO" id="GO:0008113">
    <property type="term" value="F:peptide-methionine (S)-S-oxide reductase activity"/>
    <property type="evidence" value="ECO:0007669"/>
    <property type="project" value="UniProtKB-UniRule"/>
</dbReference>
<reference evidence="7 8" key="1">
    <citation type="journal article" date="2000" name="Nucleic Acids Res.">
        <title>Complete genome sequence of the alkaliphilic bacterium Bacillus halodurans and genomic sequence comparison with Bacillus subtilis.</title>
        <authorList>
            <person name="Takami H."/>
            <person name="Nakasone K."/>
            <person name="Takaki Y."/>
            <person name="Maeno G."/>
            <person name="Sasaki R."/>
            <person name="Masui N."/>
            <person name="Fuji F."/>
            <person name="Hirama C."/>
            <person name="Nakamura Y."/>
            <person name="Ogasawara N."/>
            <person name="Kuhara S."/>
            <person name="Horikoshi K."/>
        </authorList>
    </citation>
    <scope>NUCLEOTIDE SEQUENCE [LARGE SCALE GENOMIC DNA]</scope>
    <source>
        <strain evidence="8">ATCC BAA-125 / DSM 18197 / FERM 7344 / JCM 9153 / C-125</strain>
    </source>
</reference>
<dbReference type="PIR" id="H83830">
    <property type="entry name" value="H83830"/>
</dbReference>
<evidence type="ECO:0000256" key="2">
    <source>
        <dbReference type="ARBA" id="ARBA00023002"/>
    </source>
</evidence>
<accession>Q9KCX1</accession>
<evidence type="ECO:0000256" key="5">
    <source>
        <dbReference type="HAMAP-Rule" id="MF_01401"/>
    </source>
</evidence>
<dbReference type="EC" id="1.8.4.11" evidence="5"/>
<dbReference type="Pfam" id="PF01625">
    <property type="entry name" value="PMSR"/>
    <property type="match status" value="1"/>
</dbReference>
<dbReference type="PANTHER" id="PTHR43774:SF1">
    <property type="entry name" value="PEPTIDE METHIONINE SULFOXIDE REDUCTASE MSRA 2"/>
    <property type="match status" value="1"/>
</dbReference>
<dbReference type="NCBIfam" id="TIGR00401">
    <property type="entry name" value="msrA"/>
    <property type="match status" value="1"/>
</dbReference>
<evidence type="ECO:0000313" key="8">
    <source>
        <dbReference type="Proteomes" id="UP000001258"/>
    </source>
</evidence>
<dbReference type="Gene3D" id="3.30.1060.10">
    <property type="entry name" value="Peptide methionine sulphoxide reductase MsrA"/>
    <property type="match status" value="1"/>
</dbReference>
<feature type="active site" evidence="5">
    <location>
        <position position="15"/>
    </location>
</feature>
<dbReference type="InterPro" id="IPR002569">
    <property type="entry name" value="Met_Sox_Rdtase_MsrA_dom"/>
</dbReference>
<gene>
    <name evidence="5" type="primary">msrA</name>
    <name evidence="7" type="ordered locus">BH1448</name>
</gene>
<name>Q9KCX1_HALH5</name>
<comment type="catalytic activity">
    <reaction evidence="3 5">
        <text>L-methionyl-[protein] + [thioredoxin]-disulfide + H2O = L-methionyl-(S)-S-oxide-[protein] + [thioredoxin]-dithiol</text>
        <dbReference type="Rhea" id="RHEA:14217"/>
        <dbReference type="Rhea" id="RHEA-COMP:10698"/>
        <dbReference type="Rhea" id="RHEA-COMP:10700"/>
        <dbReference type="Rhea" id="RHEA-COMP:12313"/>
        <dbReference type="Rhea" id="RHEA-COMP:12315"/>
        <dbReference type="ChEBI" id="CHEBI:15377"/>
        <dbReference type="ChEBI" id="CHEBI:16044"/>
        <dbReference type="ChEBI" id="CHEBI:29950"/>
        <dbReference type="ChEBI" id="CHEBI:44120"/>
        <dbReference type="ChEBI" id="CHEBI:50058"/>
        <dbReference type="EC" id="1.8.4.11"/>
    </reaction>
</comment>
<dbReference type="HOGENOM" id="CLU_031040_10_1_9"/>
<dbReference type="GO" id="GO:0033744">
    <property type="term" value="F:L-methionine:thioredoxin-disulfide S-oxidoreductase activity"/>
    <property type="evidence" value="ECO:0007669"/>
    <property type="project" value="RHEA"/>
</dbReference>
<protein>
    <recommendedName>
        <fullName evidence="5">Peptide methionine sulfoxide reductase MsrA</fullName>
        <shortName evidence="5">Protein-methionine-S-oxide reductase</shortName>
        <ecNumber evidence="5">1.8.4.11</ecNumber>
    </recommendedName>
    <alternativeName>
        <fullName evidence="5">Peptide-methionine (S)-S-oxide reductase</fullName>
        <shortName evidence="5">Peptide Met(O) reductase</shortName>
    </alternativeName>
</protein>
<dbReference type="KEGG" id="bha:BH1448"/>
<dbReference type="Proteomes" id="UP000001258">
    <property type="component" value="Chromosome"/>
</dbReference>
<dbReference type="HAMAP" id="MF_01401">
    <property type="entry name" value="MsrA"/>
    <property type="match status" value="1"/>
</dbReference>
<sequence length="179" mass="20722">MSESKWALATFAGGCFWCMVSPFEEEPGIHQVVSGYTGGHTENPTYKEVCSETTGHYEAVQISFDPEVFPYEKLLEIYWTQIDPTDPGGQFHDRGDSYRTAIFYHDEQQKQAADASKQKLEESGKFNAPIVTRILPAKPFYPAEEYHQKYHKKNPFHYKMYRHGSGREAFIKQHWGESR</sequence>
<evidence type="ECO:0000313" key="7">
    <source>
        <dbReference type="EMBL" id="BAB05167.1"/>
    </source>
</evidence>
<evidence type="ECO:0000256" key="4">
    <source>
        <dbReference type="ARBA" id="ARBA00048782"/>
    </source>
</evidence>
<evidence type="ECO:0000256" key="1">
    <source>
        <dbReference type="ARBA" id="ARBA00005591"/>
    </source>
</evidence>
<evidence type="ECO:0000256" key="3">
    <source>
        <dbReference type="ARBA" id="ARBA00047806"/>
    </source>
</evidence>